<evidence type="ECO:0000256" key="7">
    <source>
        <dbReference type="ARBA" id="ARBA00022490"/>
    </source>
</evidence>
<reference evidence="20" key="2">
    <citation type="submission" date="2025-08" db="UniProtKB">
        <authorList>
            <consortium name="Ensembl"/>
        </authorList>
    </citation>
    <scope>IDENTIFICATION</scope>
</reference>
<dbReference type="SUPFAM" id="SSF57845">
    <property type="entry name" value="B-box zinc-binding domain"/>
    <property type="match status" value="1"/>
</dbReference>
<keyword evidence="9" id="KW-0800">Toxin</keyword>
<dbReference type="InterPro" id="IPR001841">
    <property type="entry name" value="Znf_RING"/>
</dbReference>
<dbReference type="Ensembl" id="ENSACAT00000057425.1">
    <property type="protein sequence ID" value="ENSACAP00000030256.1"/>
    <property type="gene ID" value="ENSACAG00000038957.1"/>
</dbReference>
<evidence type="ECO:0000256" key="16">
    <source>
        <dbReference type="PROSITE-ProRule" id="PRU00024"/>
    </source>
</evidence>
<dbReference type="Gene3D" id="3.30.160.60">
    <property type="entry name" value="Classic Zinc Finger"/>
    <property type="match status" value="1"/>
</dbReference>
<dbReference type="InterPro" id="IPR050143">
    <property type="entry name" value="TRIM/RBCC"/>
</dbReference>
<dbReference type="OrthoDB" id="654191at2759"/>
<dbReference type="PRINTS" id="PR01407">
    <property type="entry name" value="BUTYPHLNCDUF"/>
</dbReference>
<dbReference type="Gene3D" id="2.60.120.920">
    <property type="match status" value="1"/>
</dbReference>
<evidence type="ECO:0000256" key="12">
    <source>
        <dbReference type="ARBA" id="ARBA00022786"/>
    </source>
</evidence>
<comment type="subcellular location">
    <subcellularLocation>
        <location evidence="2">Cytoplasm</location>
    </subcellularLocation>
</comment>
<feature type="domain" description="B box-type" evidence="18">
    <location>
        <begin position="101"/>
        <end position="142"/>
    </location>
</feature>
<comment type="similarity">
    <text evidence="5">Belongs to the ohanin/vespryn family.</text>
</comment>
<dbReference type="Pfam" id="PF15227">
    <property type="entry name" value="zf-C3HC4_4"/>
    <property type="match status" value="1"/>
</dbReference>
<evidence type="ECO:0000256" key="11">
    <source>
        <dbReference type="ARBA" id="ARBA00022771"/>
    </source>
</evidence>
<dbReference type="CDD" id="cd16594">
    <property type="entry name" value="RING-HC_TRIM7-like_C-IV"/>
    <property type="match status" value="1"/>
</dbReference>
<keyword evidence="11 16" id="KW-0863">Zinc-finger</keyword>
<dbReference type="PRINTS" id="PR01406">
    <property type="entry name" value="BBOXZNFINGER"/>
</dbReference>
<comment type="similarity">
    <text evidence="4">Belongs to the TRIM/RBCC family.</text>
</comment>
<keyword evidence="12" id="KW-0833">Ubl conjugation pathway</keyword>
<evidence type="ECO:0000313" key="20">
    <source>
        <dbReference type="Ensembl" id="ENSACAP00000030256.1"/>
    </source>
</evidence>
<proteinExistence type="inferred from homology"/>
<dbReference type="PROSITE" id="PS50089">
    <property type="entry name" value="ZF_RING_2"/>
    <property type="match status" value="1"/>
</dbReference>
<dbReference type="InterPro" id="IPR043136">
    <property type="entry name" value="B30.2/SPRY_sf"/>
</dbReference>
<dbReference type="AlphaFoldDB" id="A0A803T4W6"/>
<evidence type="ECO:0000256" key="2">
    <source>
        <dbReference type="ARBA" id="ARBA00004496"/>
    </source>
</evidence>
<dbReference type="GO" id="GO:0005737">
    <property type="term" value="C:cytoplasm"/>
    <property type="evidence" value="ECO:0000318"/>
    <property type="project" value="GO_Central"/>
</dbReference>
<dbReference type="Gene3D" id="3.30.40.10">
    <property type="entry name" value="Zinc/RING finger domain, C3HC4 (zinc finger)"/>
    <property type="match status" value="1"/>
</dbReference>
<dbReference type="Proteomes" id="UP000001646">
    <property type="component" value="Chromosome 2"/>
</dbReference>
<dbReference type="InterPro" id="IPR013320">
    <property type="entry name" value="ConA-like_dom_sf"/>
</dbReference>
<dbReference type="GO" id="GO:0008270">
    <property type="term" value="F:zinc ion binding"/>
    <property type="evidence" value="ECO:0007669"/>
    <property type="project" value="UniProtKB-KW"/>
</dbReference>
<evidence type="ECO:0000313" key="21">
    <source>
        <dbReference type="Proteomes" id="UP000001646"/>
    </source>
</evidence>
<keyword evidence="21" id="KW-1185">Reference proteome</keyword>
<dbReference type="InterPro" id="IPR001870">
    <property type="entry name" value="B30.2/SPRY"/>
</dbReference>
<comment type="function">
    <text evidence="15">Neurotoxin that produces dose-dependent hypolocomotion and hyperalgesia in mice. May directly act on the central nervous system, as it is 6500-fold more potent when administered intracerebroventricularly than intraperitoneal.</text>
</comment>
<dbReference type="GeneID" id="103278024"/>
<dbReference type="InterPro" id="IPR020457">
    <property type="entry name" value="Znf_B-box_chordata"/>
</dbReference>
<dbReference type="KEGG" id="acs:103278024"/>
<dbReference type="GO" id="GO:0045087">
    <property type="term" value="P:innate immune response"/>
    <property type="evidence" value="ECO:0000318"/>
    <property type="project" value="GO_Central"/>
</dbReference>
<keyword evidence="13" id="KW-0862">Zinc</keyword>
<evidence type="ECO:0000256" key="13">
    <source>
        <dbReference type="ARBA" id="ARBA00022833"/>
    </source>
</evidence>
<evidence type="ECO:0000256" key="10">
    <source>
        <dbReference type="ARBA" id="ARBA00022723"/>
    </source>
</evidence>
<name>A0A803T4W6_ANOCA</name>
<dbReference type="SUPFAM" id="SSF57850">
    <property type="entry name" value="RING/U-box"/>
    <property type="match status" value="1"/>
</dbReference>
<dbReference type="InterPro" id="IPR017907">
    <property type="entry name" value="Znf_RING_CS"/>
</dbReference>
<dbReference type="GO" id="GO:0061630">
    <property type="term" value="F:ubiquitin protein ligase activity"/>
    <property type="evidence" value="ECO:0000318"/>
    <property type="project" value="GO_Central"/>
</dbReference>
<evidence type="ECO:0000256" key="14">
    <source>
        <dbReference type="ARBA" id="ARBA00023054"/>
    </source>
</evidence>
<keyword evidence="14" id="KW-0175">Coiled coil</keyword>
<evidence type="ECO:0000256" key="1">
    <source>
        <dbReference type="ARBA" id="ARBA00000900"/>
    </source>
</evidence>
<evidence type="ECO:0000256" key="3">
    <source>
        <dbReference type="ARBA" id="ARBA00004906"/>
    </source>
</evidence>
<accession>A0A803T4W6</accession>
<evidence type="ECO:0000259" key="17">
    <source>
        <dbReference type="PROSITE" id="PS50089"/>
    </source>
</evidence>
<feature type="domain" description="RING-type" evidence="17">
    <location>
        <begin position="16"/>
        <end position="57"/>
    </location>
</feature>
<dbReference type="Pfam" id="PF00643">
    <property type="entry name" value="zf-B_box"/>
    <property type="match status" value="1"/>
</dbReference>
<dbReference type="InterPro" id="IPR003877">
    <property type="entry name" value="SPRY_dom"/>
</dbReference>
<dbReference type="PROSITE" id="PS00518">
    <property type="entry name" value="ZF_RING_1"/>
    <property type="match status" value="1"/>
</dbReference>
<dbReference type="SUPFAM" id="SSF49899">
    <property type="entry name" value="Concanavalin A-like lectins/glucanases"/>
    <property type="match status" value="1"/>
</dbReference>
<keyword evidence="8" id="KW-0808">Transferase</keyword>
<evidence type="ECO:0000256" key="6">
    <source>
        <dbReference type="ARBA" id="ARBA00012483"/>
    </source>
</evidence>
<keyword evidence="10" id="KW-0479">Metal-binding</keyword>
<evidence type="ECO:0000256" key="9">
    <source>
        <dbReference type="ARBA" id="ARBA00022699"/>
    </source>
</evidence>
<dbReference type="PROSITE" id="PS50119">
    <property type="entry name" value="ZF_BBOX"/>
    <property type="match status" value="1"/>
</dbReference>
<evidence type="ECO:0000256" key="4">
    <source>
        <dbReference type="ARBA" id="ARBA00008518"/>
    </source>
</evidence>
<dbReference type="InterPro" id="IPR006574">
    <property type="entry name" value="PRY"/>
</dbReference>
<dbReference type="Pfam" id="PF13765">
    <property type="entry name" value="PRY"/>
    <property type="match status" value="1"/>
</dbReference>
<evidence type="ECO:0000259" key="18">
    <source>
        <dbReference type="PROSITE" id="PS50119"/>
    </source>
</evidence>
<protein>
    <recommendedName>
        <fullName evidence="6">RING-type E3 ubiquitin transferase</fullName>
        <ecNumber evidence="6">2.3.2.27</ecNumber>
    </recommendedName>
</protein>
<dbReference type="InParanoid" id="A0A803T4W6"/>
<reference evidence="20" key="3">
    <citation type="submission" date="2025-09" db="UniProtKB">
        <authorList>
            <consortium name="Ensembl"/>
        </authorList>
    </citation>
    <scope>IDENTIFICATION</scope>
</reference>
<dbReference type="GeneTree" id="ENSGT00940000158668"/>
<dbReference type="PANTHER" id="PTHR24103">
    <property type="entry name" value="E3 UBIQUITIN-PROTEIN LIGASE TRIM"/>
    <property type="match status" value="1"/>
</dbReference>
<dbReference type="SMART" id="SM00184">
    <property type="entry name" value="RING"/>
    <property type="match status" value="1"/>
</dbReference>
<keyword evidence="9" id="KW-0528">Neurotoxin</keyword>
<dbReference type="SMART" id="SM00589">
    <property type="entry name" value="PRY"/>
    <property type="match status" value="1"/>
</dbReference>
<dbReference type="EC" id="2.3.2.27" evidence="6"/>
<gene>
    <name evidence="20" type="primary">LOC103278024</name>
</gene>
<evidence type="ECO:0000259" key="19">
    <source>
        <dbReference type="PROSITE" id="PS50188"/>
    </source>
</evidence>
<evidence type="ECO:0000256" key="8">
    <source>
        <dbReference type="ARBA" id="ARBA00022679"/>
    </source>
</evidence>
<evidence type="ECO:0000256" key="15">
    <source>
        <dbReference type="ARBA" id="ARBA00034460"/>
    </source>
</evidence>
<dbReference type="InterPro" id="IPR000315">
    <property type="entry name" value="Znf_B-box"/>
</dbReference>
<dbReference type="InterPro" id="IPR013083">
    <property type="entry name" value="Znf_RING/FYVE/PHD"/>
</dbReference>
<evidence type="ECO:0000256" key="5">
    <source>
        <dbReference type="ARBA" id="ARBA00009651"/>
    </source>
</evidence>
<dbReference type="PROSITE" id="PS50188">
    <property type="entry name" value="B302_SPRY"/>
    <property type="match status" value="1"/>
</dbReference>
<dbReference type="InterPro" id="IPR003879">
    <property type="entry name" value="Butyrophylin_SPRY"/>
</dbReference>
<comment type="pathway">
    <text evidence="3">Protein modification; protein ubiquitination.</text>
</comment>
<dbReference type="CDD" id="cd19762">
    <property type="entry name" value="Bbox2_TRIM7-like"/>
    <property type="match status" value="1"/>
</dbReference>
<dbReference type="SMART" id="SM00336">
    <property type="entry name" value="BBOX"/>
    <property type="match status" value="1"/>
</dbReference>
<reference evidence="20 21" key="1">
    <citation type="submission" date="2009-12" db="EMBL/GenBank/DDBJ databases">
        <title>The Genome Sequence of Anolis carolinensis (Green Anole Lizard).</title>
        <authorList>
            <consortium name="The Genome Sequencing Platform"/>
            <person name="Di Palma F."/>
            <person name="Alfoldi J."/>
            <person name="Heiman D."/>
            <person name="Young S."/>
            <person name="Grabherr M."/>
            <person name="Johnson J."/>
            <person name="Lander E.S."/>
            <person name="Lindblad-Toh K."/>
        </authorList>
    </citation>
    <scope>NUCLEOTIDE SEQUENCE [LARGE SCALE GENOMIC DNA]</scope>
    <source>
        <strain evidence="20 21">JBL SC #1</strain>
    </source>
</reference>
<dbReference type="Pfam" id="PF00622">
    <property type="entry name" value="SPRY"/>
    <property type="match status" value="1"/>
</dbReference>
<feature type="domain" description="B30.2/SPRY" evidence="19">
    <location>
        <begin position="212"/>
        <end position="398"/>
    </location>
</feature>
<dbReference type="CDD" id="cd13733">
    <property type="entry name" value="SPRY_PRY_C-I_1"/>
    <property type="match status" value="1"/>
</dbReference>
<sequence>MAATNYATALQEELFCPICLDYFTDPVILNCEHNFCRACISTYWESLGDSFPCPQCRKRCRNGKVRPNAQLGKVAERAKELAARDTALPRMPPVAGNKPEPVQEMCKQHLETLKLFCKDDKSLICVVCDKSKEHRNHTVIPVQEAAEEYKAQFQHHLATLKSERDSREILAINNGKKLEMLVDIGSHLNRYKSWSFPKWTPVSTTELEERISHFSHKKTVLWEHMTAMREILTLDPDSAHPSLVISANRRTASCRDICPTHGNTSKRFYPSFCVLGSEGFAGGRHHWLVDVKGQCGWALGVAKESVDRKKPVVLQPERGIWAVELGPCQLFPTTPASKEETETSTRRILVSLDYERGRLTFSDSQDTKPLFTFRTSFTEKLYPFFWLWSPRASITLCS</sequence>
<comment type="catalytic activity">
    <reaction evidence="1">
        <text>S-ubiquitinyl-[E2 ubiquitin-conjugating enzyme]-L-cysteine + [acceptor protein]-L-lysine = [E2 ubiquitin-conjugating enzyme]-L-cysteine + N(6)-ubiquitinyl-[acceptor protein]-L-lysine.</text>
        <dbReference type="EC" id="2.3.2.27"/>
    </reaction>
</comment>
<keyword evidence="7" id="KW-0963">Cytoplasm</keyword>
<dbReference type="SMART" id="SM00449">
    <property type="entry name" value="SPRY"/>
    <property type="match status" value="1"/>
</dbReference>
<organism evidence="20 21">
    <name type="scientific">Anolis carolinensis</name>
    <name type="common">Green anole</name>
    <name type="synonym">American chameleon</name>
    <dbReference type="NCBI Taxonomy" id="28377"/>
    <lineage>
        <taxon>Eukaryota</taxon>
        <taxon>Metazoa</taxon>
        <taxon>Chordata</taxon>
        <taxon>Craniata</taxon>
        <taxon>Vertebrata</taxon>
        <taxon>Euteleostomi</taxon>
        <taxon>Lepidosauria</taxon>
        <taxon>Squamata</taxon>
        <taxon>Bifurcata</taxon>
        <taxon>Unidentata</taxon>
        <taxon>Episquamata</taxon>
        <taxon>Toxicofera</taxon>
        <taxon>Iguania</taxon>
        <taxon>Dactyloidae</taxon>
        <taxon>Anolis</taxon>
    </lineage>
</organism>